<gene>
    <name evidence="9" type="ORF">PLOB_00013352</name>
</gene>
<protein>
    <recommendedName>
        <fullName evidence="3">HECT-type E3 ubiquitin transferase</fullName>
        <ecNumber evidence="3">2.3.2.26</ecNumber>
    </recommendedName>
</protein>
<dbReference type="InterPro" id="IPR035983">
    <property type="entry name" value="Hect_E3_ubiquitin_ligase"/>
</dbReference>
<feature type="compositionally biased region" description="Polar residues" evidence="7">
    <location>
        <begin position="242"/>
        <end position="264"/>
    </location>
</feature>
<feature type="domain" description="HECT" evidence="8">
    <location>
        <begin position="520"/>
        <end position="583"/>
    </location>
</feature>
<dbReference type="EMBL" id="CALNXK010000178">
    <property type="protein sequence ID" value="CAH3173072.1"/>
    <property type="molecule type" value="Genomic_DNA"/>
</dbReference>
<proteinExistence type="predicted"/>
<dbReference type="PANTHER" id="PTHR11254">
    <property type="entry name" value="HECT DOMAIN UBIQUITIN-PROTEIN LIGASE"/>
    <property type="match status" value="1"/>
</dbReference>
<comment type="catalytic activity">
    <reaction evidence="1">
        <text>S-ubiquitinyl-[E2 ubiquitin-conjugating enzyme]-L-cysteine + [acceptor protein]-L-lysine = [E2 ubiquitin-conjugating enzyme]-L-cysteine + N(6)-ubiquitinyl-[acceptor protein]-L-lysine.</text>
        <dbReference type="EC" id="2.3.2.26"/>
    </reaction>
</comment>
<organism evidence="9 10">
    <name type="scientific">Porites lobata</name>
    <dbReference type="NCBI Taxonomy" id="104759"/>
    <lineage>
        <taxon>Eukaryota</taxon>
        <taxon>Metazoa</taxon>
        <taxon>Cnidaria</taxon>
        <taxon>Anthozoa</taxon>
        <taxon>Hexacorallia</taxon>
        <taxon>Scleractinia</taxon>
        <taxon>Fungiina</taxon>
        <taxon>Poritidae</taxon>
        <taxon>Porites</taxon>
    </lineage>
</organism>
<evidence type="ECO:0000256" key="5">
    <source>
        <dbReference type="ARBA" id="ARBA00022786"/>
    </source>
</evidence>
<dbReference type="PANTHER" id="PTHR11254:SF67">
    <property type="entry name" value="E3 UBIQUITIN-PROTEIN LIGASE HUWE1"/>
    <property type="match status" value="1"/>
</dbReference>
<evidence type="ECO:0000256" key="3">
    <source>
        <dbReference type="ARBA" id="ARBA00012485"/>
    </source>
</evidence>
<evidence type="ECO:0000256" key="2">
    <source>
        <dbReference type="ARBA" id="ARBA00004906"/>
    </source>
</evidence>
<evidence type="ECO:0000313" key="10">
    <source>
        <dbReference type="Proteomes" id="UP001159405"/>
    </source>
</evidence>
<sequence length="613" mass="68217">IQSIASTAISHIQQLVSLVEQRPTAASTSSNELQVATPRAGTALEELRRRFPTVSARSSRNAATGRYERSNTFRPYPNVRRTVGRPLTSETVSKDIVILDFGREKIPTKSEKAELERSGRIISGFDINRKWDAKTLHNEISRLLPGYMEGLYFEIVKNSGGTLIRPNLHAGKDIDAKLLLKSIAPSGWVYVRLLEELPDSFMDPSDKKLFVSPFSVEDTGDPGDPGLCIDLTDTPDGERLCRQNSANGTESSNPDESSTLNANESQSQSSSLNINSIIRGAKEGQLSDPVEVLKYLQKEIVTGRPLEVTSSEDTIEGETNYITVDRDNILETTFAELQYISNYKLTFQVDFMGEECVDYGGPRKEWIRLMNQAIKQKYFDHGLRPLLAEDYFNVGIMMAIAMLQNGQLPLFVEEDILLQIVSEGVCLDPCVAKLQHGLEVLGMLSALQELPMLIHLLRPQGQQKLGVQMLLHILKPQFSEEGSNALKKEKEVYQLFVRYVREVAASRRVCGKTTLNLSHILQFATGSPEEPVLGFTLAPSLEFILPTELKVTSQQGLSEGQHPNVEGGFLPLAHTCTNLLQVPRPTDALPLPSTQRLFALYDLAFSQCYFGKK</sequence>
<feature type="non-terminal residue" evidence="9">
    <location>
        <position position="1"/>
    </location>
</feature>
<name>A0ABN8R185_9CNID</name>
<evidence type="ECO:0000259" key="8">
    <source>
        <dbReference type="PROSITE" id="PS50237"/>
    </source>
</evidence>
<dbReference type="PROSITE" id="PS50237">
    <property type="entry name" value="HECT"/>
    <property type="match status" value="1"/>
</dbReference>
<dbReference type="Pfam" id="PF00632">
    <property type="entry name" value="HECT"/>
    <property type="match status" value="1"/>
</dbReference>
<accession>A0ABN8R185</accession>
<dbReference type="Gene3D" id="3.90.1750.10">
    <property type="entry name" value="Hect, E3 ligase catalytic domains"/>
    <property type="match status" value="1"/>
</dbReference>
<keyword evidence="5 6" id="KW-0833">Ubl conjugation pathway</keyword>
<comment type="pathway">
    <text evidence="2">Protein modification; protein ubiquitination.</text>
</comment>
<keyword evidence="10" id="KW-1185">Reference proteome</keyword>
<keyword evidence="4" id="KW-0808">Transferase</keyword>
<evidence type="ECO:0000256" key="7">
    <source>
        <dbReference type="SAM" id="MobiDB-lite"/>
    </source>
</evidence>
<feature type="active site" description="Glycyl thioester intermediate" evidence="6">
    <location>
        <position position="576"/>
    </location>
</feature>
<dbReference type="EC" id="2.3.2.26" evidence="3"/>
<evidence type="ECO:0000256" key="1">
    <source>
        <dbReference type="ARBA" id="ARBA00000885"/>
    </source>
</evidence>
<dbReference type="Gene3D" id="3.30.2410.10">
    <property type="entry name" value="Hect, E3 ligase catalytic domain"/>
    <property type="match status" value="1"/>
</dbReference>
<feature type="region of interest" description="Disordered" evidence="7">
    <location>
        <begin position="242"/>
        <end position="268"/>
    </location>
</feature>
<dbReference type="InterPro" id="IPR000569">
    <property type="entry name" value="HECT_dom"/>
</dbReference>
<evidence type="ECO:0000256" key="6">
    <source>
        <dbReference type="PROSITE-ProRule" id="PRU00104"/>
    </source>
</evidence>
<evidence type="ECO:0000256" key="4">
    <source>
        <dbReference type="ARBA" id="ARBA00022679"/>
    </source>
</evidence>
<dbReference type="SUPFAM" id="SSF56204">
    <property type="entry name" value="Hect, E3 ligase catalytic domain"/>
    <property type="match status" value="1"/>
</dbReference>
<dbReference type="InterPro" id="IPR050409">
    <property type="entry name" value="E3_ubiq-protein_ligase"/>
</dbReference>
<comment type="caution">
    <text evidence="9">The sequence shown here is derived from an EMBL/GenBank/DDBJ whole genome shotgun (WGS) entry which is preliminary data.</text>
</comment>
<evidence type="ECO:0000313" key="9">
    <source>
        <dbReference type="EMBL" id="CAH3173072.1"/>
    </source>
</evidence>
<dbReference type="Proteomes" id="UP001159405">
    <property type="component" value="Unassembled WGS sequence"/>
</dbReference>
<feature type="region of interest" description="Disordered" evidence="7">
    <location>
        <begin position="54"/>
        <end position="81"/>
    </location>
</feature>
<reference evidence="9 10" key="1">
    <citation type="submission" date="2022-05" db="EMBL/GenBank/DDBJ databases">
        <authorList>
            <consortium name="Genoscope - CEA"/>
            <person name="William W."/>
        </authorList>
    </citation>
    <scope>NUCLEOTIDE SEQUENCE [LARGE SCALE GENOMIC DNA]</scope>
</reference>